<gene>
    <name evidence="7" type="ORF">ACH5RR_037529</name>
</gene>
<dbReference type="GO" id="GO:0004165">
    <property type="term" value="F:delta(3)-delta(2)-enoyl-CoA isomerase activity"/>
    <property type="evidence" value="ECO:0007669"/>
    <property type="project" value="UniProtKB-EC"/>
</dbReference>
<keyword evidence="8" id="KW-1185">Reference proteome</keyword>
<dbReference type="PANTHER" id="PTHR11941">
    <property type="entry name" value="ENOYL-COA HYDRATASE-RELATED"/>
    <property type="match status" value="1"/>
</dbReference>
<dbReference type="Gene3D" id="3.90.226.10">
    <property type="entry name" value="2-enoyl-CoA Hydratase, Chain A, domain 1"/>
    <property type="match status" value="1"/>
</dbReference>
<dbReference type="Pfam" id="PF00378">
    <property type="entry name" value="ECH_1"/>
    <property type="match status" value="1"/>
</dbReference>
<reference evidence="7 8" key="1">
    <citation type="submission" date="2024-11" db="EMBL/GenBank/DDBJ databases">
        <title>A near-complete genome assembly of Cinchona calisaya.</title>
        <authorList>
            <person name="Lian D.C."/>
            <person name="Zhao X.W."/>
            <person name="Wei L."/>
        </authorList>
    </citation>
    <scope>NUCLEOTIDE SEQUENCE [LARGE SCALE GENOMIC DNA]</scope>
    <source>
        <tissue evidence="7">Nenye</tissue>
    </source>
</reference>
<organism evidence="7 8">
    <name type="scientific">Cinchona calisaya</name>
    <dbReference type="NCBI Taxonomy" id="153742"/>
    <lineage>
        <taxon>Eukaryota</taxon>
        <taxon>Viridiplantae</taxon>
        <taxon>Streptophyta</taxon>
        <taxon>Embryophyta</taxon>
        <taxon>Tracheophyta</taxon>
        <taxon>Spermatophyta</taxon>
        <taxon>Magnoliopsida</taxon>
        <taxon>eudicotyledons</taxon>
        <taxon>Gunneridae</taxon>
        <taxon>Pentapetalae</taxon>
        <taxon>asterids</taxon>
        <taxon>lamiids</taxon>
        <taxon>Gentianales</taxon>
        <taxon>Rubiaceae</taxon>
        <taxon>Cinchonoideae</taxon>
        <taxon>Cinchoneae</taxon>
        <taxon>Cinchona</taxon>
    </lineage>
</organism>
<evidence type="ECO:0000256" key="6">
    <source>
        <dbReference type="ARBA" id="ARBA00023098"/>
    </source>
</evidence>
<dbReference type="CDD" id="cd06558">
    <property type="entry name" value="crotonase-like"/>
    <property type="match status" value="1"/>
</dbReference>
<dbReference type="GO" id="GO:0009062">
    <property type="term" value="P:fatty acid catabolic process"/>
    <property type="evidence" value="ECO:0007669"/>
    <property type="project" value="UniProtKB-ARBA"/>
</dbReference>
<accession>A0ABD2YB74</accession>
<proteinExistence type="inferred from homology"/>
<dbReference type="EMBL" id="JBJUIK010000015">
    <property type="protein sequence ID" value="KAL3503080.1"/>
    <property type="molecule type" value="Genomic_DNA"/>
</dbReference>
<evidence type="ECO:0000313" key="7">
    <source>
        <dbReference type="EMBL" id="KAL3503080.1"/>
    </source>
</evidence>
<comment type="catalytic activity">
    <reaction evidence="1">
        <text>a (3Z)-enoyl-CoA = a 4-saturated (2E)-enoyl-CoA</text>
        <dbReference type="Rhea" id="RHEA:45900"/>
        <dbReference type="ChEBI" id="CHEBI:85097"/>
        <dbReference type="ChEBI" id="CHEBI:85489"/>
        <dbReference type="EC" id="5.3.3.8"/>
    </reaction>
</comment>
<evidence type="ECO:0000256" key="1">
    <source>
        <dbReference type="ARBA" id="ARBA00000452"/>
    </source>
</evidence>
<comment type="similarity">
    <text evidence="4">Belongs to the enoyl-CoA hydratase/isomerase family.</text>
</comment>
<dbReference type="EC" id="5.3.3.8" evidence="5"/>
<comment type="pathway">
    <text evidence="3">Lipid metabolism; fatty acid beta-oxidation.</text>
</comment>
<dbReference type="AlphaFoldDB" id="A0ABD2YB74"/>
<comment type="catalytic activity">
    <reaction evidence="2">
        <text>a (3E)-enoyl-CoA = a 4-saturated (2E)-enoyl-CoA</text>
        <dbReference type="Rhea" id="RHEA:45228"/>
        <dbReference type="ChEBI" id="CHEBI:58521"/>
        <dbReference type="ChEBI" id="CHEBI:85097"/>
        <dbReference type="EC" id="5.3.3.8"/>
    </reaction>
</comment>
<dbReference type="SUPFAM" id="SSF52096">
    <property type="entry name" value="ClpP/crotonase"/>
    <property type="match status" value="1"/>
</dbReference>
<evidence type="ECO:0000256" key="3">
    <source>
        <dbReference type="ARBA" id="ARBA00005005"/>
    </source>
</evidence>
<dbReference type="InterPro" id="IPR029045">
    <property type="entry name" value="ClpP/crotonase-like_dom_sf"/>
</dbReference>
<dbReference type="Proteomes" id="UP001630127">
    <property type="component" value="Unassembled WGS sequence"/>
</dbReference>
<protein>
    <recommendedName>
        <fullName evidence="5">Delta(3)-Delta(2)-enoyl-CoA isomerase</fullName>
        <ecNumber evidence="5">5.3.3.8</ecNumber>
    </recommendedName>
</protein>
<evidence type="ECO:0000256" key="5">
    <source>
        <dbReference type="ARBA" id="ARBA00012064"/>
    </source>
</evidence>
<comment type="caution">
    <text evidence="7">The sequence shown here is derived from an EMBL/GenBank/DDBJ whole genome shotgun (WGS) entry which is preliminary data.</text>
</comment>
<evidence type="ECO:0000256" key="4">
    <source>
        <dbReference type="ARBA" id="ARBA00005254"/>
    </source>
</evidence>
<dbReference type="FunFam" id="3.90.226.10:FF:000049">
    <property type="entry name" value="Enoyl-CoA delta isomerase 3"/>
    <property type="match status" value="1"/>
</dbReference>
<dbReference type="InterPro" id="IPR001753">
    <property type="entry name" value="Enoyl-CoA_hydra/iso"/>
</dbReference>
<evidence type="ECO:0000256" key="2">
    <source>
        <dbReference type="ARBA" id="ARBA00000765"/>
    </source>
</evidence>
<evidence type="ECO:0000313" key="8">
    <source>
        <dbReference type="Proteomes" id="UP001630127"/>
    </source>
</evidence>
<keyword evidence="6" id="KW-0443">Lipid metabolism</keyword>
<name>A0ABD2YB74_9GENT</name>
<sequence>MTQKEDACGMALEPSRKLYQEKSFCELERLDGGVYILKFTGEDQHRFTPASIQLIDELLDQVLRDKSACALITTNQGKFFSNGMDVKYLRQCDSQMAIEYLFMFQRLVSKLLTFCIPTIAVIRGHAVGAGCIFSLAHDYRLMISSRAYIFMNEVDLGLSLTPGNMALLCSKLPISVFQEAVLTGKRYDGTEAAAAGIVQVTCSSWPNLLREGTKKAMEYKSKNWKRVAYHGLKMEMFKTTVKELEDGGTGFARL</sequence>
<dbReference type="PANTHER" id="PTHR11941:SF75">
    <property type="entry name" value="ENOYL-COA HYDRATASE_ISOMERASE FAMILY PROTEIN"/>
    <property type="match status" value="1"/>
</dbReference>